<feature type="non-terminal residue" evidence="1">
    <location>
        <position position="45"/>
    </location>
</feature>
<name>A0ABN7XL48_GIGMA</name>
<comment type="caution">
    <text evidence="1">The sequence shown here is derived from an EMBL/GenBank/DDBJ whole genome shotgun (WGS) entry which is preliminary data.</text>
</comment>
<keyword evidence="2" id="KW-1185">Reference proteome</keyword>
<organism evidence="1 2">
    <name type="scientific">Gigaspora margarita</name>
    <dbReference type="NCBI Taxonomy" id="4874"/>
    <lineage>
        <taxon>Eukaryota</taxon>
        <taxon>Fungi</taxon>
        <taxon>Fungi incertae sedis</taxon>
        <taxon>Mucoromycota</taxon>
        <taxon>Glomeromycotina</taxon>
        <taxon>Glomeromycetes</taxon>
        <taxon>Diversisporales</taxon>
        <taxon>Gigasporaceae</taxon>
        <taxon>Gigaspora</taxon>
    </lineage>
</organism>
<gene>
    <name evidence="1" type="ORF">GMARGA_LOCUS44815</name>
</gene>
<sequence>DNTGIEFKKLPFQNPQSNLCRINNFTNSNSANINNSYPDFFKHFA</sequence>
<dbReference type="Proteomes" id="UP000789901">
    <property type="component" value="Unassembled WGS sequence"/>
</dbReference>
<evidence type="ECO:0000313" key="1">
    <source>
        <dbReference type="EMBL" id="CAG8855994.1"/>
    </source>
</evidence>
<feature type="non-terminal residue" evidence="1">
    <location>
        <position position="1"/>
    </location>
</feature>
<reference evidence="1 2" key="1">
    <citation type="submission" date="2021-06" db="EMBL/GenBank/DDBJ databases">
        <authorList>
            <person name="Kallberg Y."/>
            <person name="Tangrot J."/>
            <person name="Rosling A."/>
        </authorList>
    </citation>
    <scope>NUCLEOTIDE SEQUENCE [LARGE SCALE GENOMIC DNA]</scope>
    <source>
        <strain evidence="1 2">120-4 pot B 10/14</strain>
    </source>
</reference>
<proteinExistence type="predicted"/>
<accession>A0ABN7XL48</accession>
<dbReference type="EMBL" id="CAJVQB010155210">
    <property type="protein sequence ID" value="CAG8855994.1"/>
    <property type="molecule type" value="Genomic_DNA"/>
</dbReference>
<evidence type="ECO:0000313" key="2">
    <source>
        <dbReference type="Proteomes" id="UP000789901"/>
    </source>
</evidence>
<protein>
    <submittedName>
        <fullName evidence="1">12698_t:CDS:1</fullName>
    </submittedName>
</protein>